<evidence type="ECO:0000256" key="2">
    <source>
        <dbReference type="ARBA" id="ARBA00023136"/>
    </source>
</evidence>
<keyword evidence="6" id="KW-0812">Transmembrane</keyword>
<sequence length="755" mass="83238">MTGANDESPAPAGGDAGRGRKAAWYALAVIASAAGVLLLWAMFWPADECDRPSCARQRYSVALEIDALGQVEPISFEVAETDNPVSLESIMRGGGIELIPGVDQTGLPYDPESGPLDRADLFQFVTAWRSNPTQGVDASLYALFVNSLIADNGEELFGIMFDTAGREGFAVAPRTTERFFREHAPTLIGTLQLRTFVHELLHALNRDHADAAQMLDGRLTLEAPTRCISEQQKRGWRLIEPPLMELSPQTIRFFQTAAPREVLPGPDNSPFAHRRVSPTECEDVREQVPALEDRSRWGVAMRRLKRLMLLPTAAAAEPDANTEQDEEVPFAEIRLQAQPAPYPLGYPVGVRVMVTNRGEEALPIVGRLNPRYGMLTFDYREAGAEEWQTLQPMSFFEPTNDEDALLPPGAQTEQTVPVYYGQDGWTFPAPGDYQLRARLQLGPSEREIMSEPLQISVTAPTTDQDREALQPLLDADGQLANDIGRLLYFGGRIGERDDIAPLEMTAQQFGHTALGAAMRLTLLSHRLRKPIDPATGLRPPPDFEQARQLLEDTCTDSGVAAMTSDVLEQRQRSLPSSLQRRAETDAAAWDGTTSAQTPLATYSDPLLVRQGPSLHFCFNEAGLRAPVRRATSKLAQRLRQARPARIVVVGHSDSVGTCRYNETLALKRAREVRRTLISSGLRRVPIEVVSVGERRPMSFAAASEAQQLNRRVEILMEGEFDQELADEPVIPKCPTHAPKPADLTATNTTPASHRP</sequence>
<comment type="caution">
    <text evidence="8">The sequence shown here is derived from an EMBL/GenBank/DDBJ whole genome shotgun (WGS) entry which is preliminary data.</text>
</comment>
<name>A0ABS1WW44_9GAMM</name>
<dbReference type="SUPFAM" id="SSF103088">
    <property type="entry name" value="OmpA-like"/>
    <property type="match status" value="1"/>
</dbReference>
<dbReference type="Proteomes" id="UP000661077">
    <property type="component" value="Unassembled WGS sequence"/>
</dbReference>
<dbReference type="EMBL" id="JAEVLS010000002">
    <property type="protein sequence ID" value="MBM0105189.1"/>
    <property type="molecule type" value="Genomic_DNA"/>
</dbReference>
<keyword evidence="3" id="KW-0998">Cell outer membrane</keyword>
<evidence type="ECO:0000256" key="5">
    <source>
        <dbReference type="SAM" id="MobiDB-lite"/>
    </source>
</evidence>
<keyword evidence="2 4" id="KW-0472">Membrane</keyword>
<feature type="transmembrane region" description="Helical" evidence="6">
    <location>
        <begin position="22"/>
        <end position="44"/>
    </location>
</feature>
<dbReference type="PROSITE" id="PS51123">
    <property type="entry name" value="OMPA_2"/>
    <property type="match status" value="1"/>
</dbReference>
<gene>
    <name evidence="8" type="ORF">JM946_10525</name>
</gene>
<dbReference type="RefSeq" id="WP_203167245.1">
    <property type="nucleotide sequence ID" value="NZ_JAEVLS010000002.1"/>
</dbReference>
<feature type="region of interest" description="Disordered" evidence="5">
    <location>
        <begin position="570"/>
        <end position="591"/>
    </location>
</feature>
<evidence type="ECO:0000313" key="9">
    <source>
        <dbReference type="Proteomes" id="UP000661077"/>
    </source>
</evidence>
<dbReference type="PRINTS" id="PR01021">
    <property type="entry name" value="OMPADOMAIN"/>
</dbReference>
<dbReference type="PANTHER" id="PTHR30329:SF21">
    <property type="entry name" value="LIPOPROTEIN YIAD-RELATED"/>
    <property type="match status" value="1"/>
</dbReference>
<dbReference type="CDD" id="cd07185">
    <property type="entry name" value="OmpA_C-like"/>
    <property type="match status" value="1"/>
</dbReference>
<evidence type="ECO:0000259" key="7">
    <source>
        <dbReference type="PROSITE" id="PS51123"/>
    </source>
</evidence>
<feature type="compositionally biased region" description="Polar residues" evidence="5">
    <location>
        <begin position="744"/>
        <end position="755"/>
    </location>
</feature>
<evidence type="ECO:0000313" key="8">
    <source>
        <dbReference type="EMBL" id="MBM0105189.1"/>
    </source>
</evidence>
<dbReference type="InterPro" id="IPR050330">
    <property type="entry name" value="Bact_OuterMem_StrucFunc"/>
</dbReference>
<dbReference type="Pfam" id="PF00691">
    <property type="entry name" value="OmpA"/>
    <property type="match status" value="1"/>
</dbReference>
<feature type="region of interest" description="Disordered" evidence="5">
    <location>
        <begin position="731"/>
        <end position="755"/>
    </location>
</feature>
<reference evidence="8 9" key="1">
    <citation type="journal article" date="2021" name="Int. J. Syst. Evol. Microbiol.">
        <title>Steroidobacter gossypii sp. nov., isolated from soil of cotton cropping field.</title>
        <authorList>
            <person name="Huang R."/>
            <person name="Yang S."/>
            <person name="Zhen C."/>
            <person name="Liu W."/>
        </authorList>
    </citation>
    <scope>NUCLEOTIDE SEQUENCE [LARGE SCALE GENOMIC DNA]</scope>
    <source>
        <strain evidence="8 9">S1-65</strain>
    </source>
</reference>
<dbReference type="Gene3D" id="3.30.1330.60">
    <property type="entry name" value="OmpA-like domain"/>
    <property type="match status" value="1"/>
</dbReference>
<dbReference type="InterPro" id="IPR006665">
    <property type="entry name" value="OmpA-like"/>
</dbReference>
<protein>
    <submittedName>
        <fullName evidence="8">OmpA family protein</fullName>
    </submittedName>
</protein>
<dbReference type="InterPro" id="IPR036737">
    <property type="entry name" value="OmpA-like_sf"/>
</dbReference>
<feature type="domain" description="OmpA-like" evidence="7">
    <location>
        <begin position="603"/>
        <end position="720"/>
    </location>
</feature>
<organism evidence="8 9">
    <name type="scientific">Steroidobacter gossypii</name>
    <dbReference type="NCBI Taxonomy" id="2805490"/>
    <lineage>
        <taxon>Bacteria</taxon>
        <taxon>Pseudomonadati</taxon>
        <taxon>Pseudomonadota</taxon>
        <taxon>Gammaproteobacteria</taxon>
        <taxon>Steroidobacterales</taxon>
        <taxon>Steroidobacteraceae</taxon>
        <taxon>Steroidobacter</taxon>
    </lineage>
</organism>
<comment type="subcellular location">
    <subcellularLocation>
        <location evidence="1">Cell outer membrane</location>
    </subcellularLocation>
</comment>
<evidence type="ECO:0000256" key="6">
    <source>
        <dbReference type="SAM" id="Phobius"/>
    </source>
</evidence>
<accession>A0ABS1WW44</accession>
<dbReference type="PANTHER" id="PTHR30329">
    <property type="entry name" value="STATOR ELEMENT OF FLAGELLAR MOTOR COMPLEX"/>
    <property type="match status" value="1"/>
</dbReference>
<evidence type="ECO:0000256" key="4">
    <source>
        <dbReference type="PROSITE-ProRule" id="PRU00473"/>
    </source>
</evidence>
<evidence type="ECO:0000256" key="1">
    <source>
        <dbReference type="ARBA" id="ARBA00004442"/>
    </source>
</evidence>
<dbReference type="InterPro" id="IPR006664">
    <property type="entry name" value="OMP_bac"/>
</dbReference>
<evidence type="ECO:0000256" key="3">
    <source>
        <dbReference type="ARBA" id="ARBA00023237"/>
    </source>
</evidence>
<proteinExistence type="predicted"/>
<keyword evidence="6" id="KW-1133">Transmembrane helix</keyword>
<keyword evidence="9" id="KW-1185">Reference proteome</keyword>